<dbReference type="Proteomes" id="UP000238642">
    <property type="component" value="Unassembled WGS sequence"/>
</dbReference>
<name>A0A2S9JNA8_9SPHI</name>
<protein>
    <recommendedName>
        <fullName evidence="4">GH10 domain-containing protein</fullName>
    </recommendedName>
</protein>
<dbReference type="PROSITE" id="PS51257">
    <property type="entry name" value="PROKAR_LIPOPROTEIN"/>
    <property type="match status" value="1"/>
</dbReference>
<dbReference type="InterPro" id="IPR017853">
    <property type="entry name" value="GH"/>
</dbReference>
<dbReference type="OrthoDB" id="1032269at2"/>
<evidence type="ECO:0000256" key="2">
    <source>
        <dbReference type="ARBA" id="ARBA00023277"/>
    </source>
</evidence>
<dbReference type="SMART" id="SM00633">
    <property type="entry name" value="Glyco_10"/>
    <property type="match status" value="1"/>
</dbReference>
<dbReference type="GO" id="GO:0004553">
    <property type="term" value="F:hydrolase activity, hydrolyzing O-glycosyl compounds"/>
    <property type="evidence" value="ECO:0007669"/>
    <property type="project" value="InterPro"/>
</dbReference>
<proteinExistence type="predicted"/>
<dbReference type="AlphaFoldDB" id="A0A2S9JNA8"/>
<evidence type="ECO:0000259" key="4">
    <source>
        <dbReference type="SMART" id="SM00633"/>
    </source>
</evidence>
<evidence type="ECO:0000256" key="1">
    <source>
        <dbReference type="ARBA" id="ARBA00022801"/>
    </source>
</evidence>
<sequence length="569" mass="62250">MKSNTKWNKRLAICLAASTLLGSCAEFETRDFFADRPQSLIDQEERDAYNELKTYANYDGQPHFKLGVELSLADLASNNVFYRLMQQHFDEVSLTTDLRHVNAVQEDGSIVLNNNVSAALETHATTEMSTHMGHLVWHENQASAYLNALVADIIIPGESGTEMLLNFEEDELGASYPVIGSGSTSVKNDPDGKSGKTLHVLGPQTFPQFEITLPEGITLGDSKSVTIDFKGAGCCGLYGAGMRMAISSSIGSVSLINYGSPASYGAPDGQWFRNGIILPIANLNLSDAQKQLTSFVLTIGSATGAADYLIDNISMQWEKVGGTIIKTPEEKAEIFTGELDKWIAAIGTTGKDKVNSWSVVYQPMDEENPSELRSGIGVAELPTNTFYWQDYLGKDYASIAIGMIKQYANASDQIFFTETNLVNNPAKIQGLVDLIAYTEDKGTPVDGIVAELSLNVGDNKEKIESAVQQLSETGKLIKISFDIGTETTINQATTALYEQQAAMYKWFVQMYYQIVPAAQRAGIIFRSPVDRPNNATWRPNQPVGLWTNSGGFQRKPAYVGVVEALEQQK</sequence>
<dbReference type="EMBL" id="PVBS01000002">
    <property type="protein sequence ID" value="PRD54624.1"/>
    <property type="molecule type" value="Genomic_DNA"/>
</dbReference>
<feature type="domain" description="GH10" evidence="4">
    <location>
        <begin position="278"/>
        <end position="565"/>
    </location>
</feature>
<keyword evidence="3" id="KW-0624">Polysaccharide degradation</keyword>
<dbReference type="SUPFAM" id="SSF51445">
    <property type="entry name" value="(Trans)glycosidases"/>
    <property type="match status" value="1"/>
</dbReference>
<keyword evidence="1" id="KW-0378">Hydrolase</keyword>
<dbReference type="Pfam" id="PF00331">
    <property type="entry name" value="Glyco_hydro_10"/>
    <property type="match status" value="1"/>
</dbReference>
<evidence type="ECO:0000313" key="5">
    <source>
        <dbReference type="EMBL" id="PRD54624.1"/>
    </source>
</evidence>
<gene>
    <name evidence="5" type="ORF">C5749_14380</name>
</gene>
<evidence type="ECO:0000313" key="6">
    <source>
        <dbReference type="Proteomes" id="UP000238642"/>
    </source>
</evidence>
<dbReference type="InterPro" id="IPR001000">
    <property type="entry name" value="GH10_dom"/>
</dbReference>
<reference evidence="5 6" key="1">
    <citation type="submission" date="2018-02" db="EMBL/GenBank/DDBJ databases">
        <title>The draft genome of Sphingobacterium gobiense H7.</title>
        <authorList>
            <person name="Li L."/>
            <person name="Liu L."/>
            <person name="Zhang X."/>
            <person name="Wang T."/>
            <person name="Liang L."/>
        </authorList>
    </citation>
    <scope>NUCLEOTIDE SEQUENCE [LARGE SCALE GENOMIC DNA]</scope>
    <source>
        <strain evidence="5 6">ACCC 05757</strain>
    </source>
</reference>
<dbReference type="Gene3D" id="3.20.20.80">
    <property type="entry name" value="Glycosidases"/>
    <property type="match status" value="1"/>
</dbReference>
<evidence type="ECO:0000256" key="3">
    <source>
        <dbReference type="ARBA" id="ARBA00023326"/>
    </source>
</evidence>
<dbReference type="GO" id="GO:0000272">
    <property type="term" value="P:polysaccharide catabolic process"/>
    <property type="evidence" value="ECO:0007669"/>
    <property type="project" value="UniProtKB-KW"/>
</dbReference>
<organism evidence="5 6">
    <name type="scientific">Sphingobacterium gobiense</name>
    <dbReference type="NCBI Taxonomy" id="1382456"/>
    <lineage>
        <taxon>Bacteria</taxon>
        <taxon>Pseudomonadati</taxon>
        <taxon>Bacteroidota</taxon>
        <taxon>Sphingobacteriia</taxon>
        <taxon>Sphingobacteriales</taxon>
        <taxon>Sphingobacteriaceae</taxon>
        <taxon>Sphingobacterium</taxon>
    </lineage>
</organism>
<keyword evidence="6" id="KW-1185">Reference proteome</keyword>
<comment type="caution">
    <text evidence="5">The sequence shown here is derived from an EMBL/GenBank/DDBJ whole genome shotgun (WGS) entry which is preliminary data.</text>
</comment>
<keyword evidence="2" id="KW-0119">Carbohydrate metabolism</keyword>
<dbReference type="RefSeq" id="WP_105726834.1">
    <property type="nucleotide sequence ID" value="NZ_PVBS01000002.1"/>
</dbReference>
<accession>A0A2S9JNA8</accession>